<keyword evidence="5 7" id="KW-0238">DNA-binding</keyword>
<dbReference type="RefSeq" id="WP_246091191.1">
    <property type="nucleotide sequence ID" value="NZ_CP032427.1"/>
</dbReference>
<dbReference type="SMART" id="SM01043">
    <property type="entry name" value="BTAD"/>
    <property type="match status" value="1"/>
</dbReference>
<dbReference type="GO" id="GO:0043531">
    <property type="term" value="F:ADP binding"/>
    <property type="evidence" value="ECO:0007669"/>
    <property type="project" value="InterPro"/>
</dbReference>
<evidence type="ECO:0000256" key="5">
    <source>
        <dbReference type="ARBA" id="ARBA00023125"/>
    </source>
</evidence>
<dbReference type="Pfam" id="PF13424">
    <property type="entry name" value="TPR_12"/>
    <property type="match status" value="1"/>
</dbReference>
<evidence type="ECO:0000256" key="8">
    <source>
        <dbReference type="SAM" id="MobiDB-lite"/>
    </source>
</evidence>
<organism evidence="10 11">
    <name type="scientific">Streptomyces griseorubiginosus</name>
    <dbReference type="NCBI Taxonomy" id="67304"/>
    <lineage>
        <taxon>Bacteria</taxon>
        <taxon>Bacillati</taxon>
        <taxon>Actinomycetota</taxon>
        <taxon>Actinomycetes</taxon>
        <taxon>Kitasatosporales</taxon>
        <taxon>Streptomycetaceae</taxon>
        <taxon>Streptomyces</taxon>
    </lineage>
</organism>
<proteinExistence type="inferred from homology"/>
<accession>A0AAI8L5N9</accession>
<dbReference type="InterPro" id="IPR036388">
    <property type="entry name" value="WH-like_DNA-bd_sf"/>
</dbReference>
<evidence type="ECO:0000256" key="7">
    <source>
        <dbReference type="PROSITE-ProRule" id="PRU01091"/>
    </source>
</evidence>
<dbReference type="InterPro" id="IPR042197">
    <property type="entry name" value="Apaf_helical"/>
</dbReference>
<dbReference type="GO" id="GO:0000160">
    <property type="term" value="P:phosphorelay signal transduction system"/>
    <property type="evidence" value="ECO:0007669"/>
    <property type="project" value="UniProtKB-KW"/>
</dbReference>
<dbReference type="GO" id="GO:0006355">
    <property type="term" value="P:regulation of DNA-templated transcription"/>
    <property type="evidence" value="ECO:0007669"/>
    <property type="project" value="InterPro"/>
</dbReference>
<dbReference type="Gene3D" id="1.25.40.10">
    <property type="entry name" value="Tetratricopeptide repeat domain"/>
    <property type="match status" value="3"/>
</dbReference>
<reference evidence="10 11" key="1">
    <citation type="submission" date="2018-09" db="EMBL/GenBank/DDBJ databases">
        <title>Production of Trimethoprim by Streptomyces sp. 3E-1.</title>
        <authorList>
            <person name="Kang H.J."/>
            <person name="Kim S.B."/>
        </authorList>
    </citation>
    <scope>NUCLEOTIDE SEQUENCE [LARGE SCALE GENOMIC DNA]</scope>
    <source>
        <strain evidence="10 11">3E-1</strain>
    </source>
</reference>
<feature type="domain" description="OmpR/PhoB-type" evidence="9">
    <location>
        <begin position="1"/>
        <end position="99"/>
    </location>
</feature>
<dbReference type="InterPro" id="IPR005158">
    <property type="entry name" value="BTAD"/>
</dbReference>
<dbReference type="Proteomes" id="UP000265765">
    <property type="component" value="Chromosome"/>
</dbReference>
<gene>
    <name evidence="10" type="primary">afsR_8</name>
    <name evidence="10" type="ORF">DWG14_06032</name>
</gene>
<dbReference type="InterPro" id="IPR011990">
    <property type="entry name" value="TPR-like_helical_dom_sf"/>
</dbReference>
<dbReference type="Pfam" id="PF00931">
    <property type="entry name" value="NB-ARC"/>
    <property type="match status" value="1"/>
</dbReference>
<dbReference type="Gene3D" id="1.10.8.430">
    <property type="entry name" value="Helical domain of apoptotic protease-activating factors"/>
    <property type="match status" value="1"/>
</dbReference>
<dbReference type="SMART" id="SM00862">
    <property type="entry name" value="Trans_reg_C"/>
    <property type="match status" value="1"/>
</dbReference>
<name>A0AAI8L5N9_9ACTN</name>
<keyword evidence="3" id="KW-0902">Two-component regulatory system</keyword>
<dbReference type="AlphaFoldDB" id="A0AAI8L5N9"/>
<feature type="DNA-binding region" description="OmpR/PhoB-type" evidence="7">
    <location>
        <begin position="1"/>
        <end position="99"/>
    </location>
</feature>
<evidence type="ECO:0000256" key="3">
    <source>
        <dbReference type="ARBA" id="ARBA00023012"/>
    </source>
</evidence>
<dbReference type="InterPro" id="IPR051677">
    <property type="entry name" value="AfsR-DnrI-RedD_regulator"/>
</dbReference>
<evidence type="ECO:0000313" key="10">
    <source>
        <dbReference type="EMBL" id="AYC41741.1"/>
    </source>
</evidence>
<dbReference type="SUPFAM" id="SSF48452">
    <property type="entry name" value="TPR-like"/>
    <property type="match status" value="3"/>
</dbReference>
<feature type="region of interest" description="Disordered" evidence="8">
    <location>
        <begin position="255"/>
        <end position="274"/>
    </location>
</feature>
<sequence>MRSIVERQLRFNLLGPLEAWDGDKRLRLGGGIQERVLATLLLEPGKILPVSRLVAAAWAEEPPATSSHQVRKAIGDLRRRIPRGSEVLVTDGPGYRAQLADAQLDLSEFNALAATAREASAAGRTREAVKALSNALALWRGPVLTGEGGPVVEAAATALEERRLAAAEELFGLRLALGEHGELVIDLRQYVEQYPLRENLRGQLMLALYRSQRQAEALEEYGKVRELLVEELGIDPGPKLTKLYEDILRESAELAPPLSPQPVPAPASPSSVESPCTLPYDLSDFSGRESQLGEILQRARQDRSGGTRILAVDGMGGSGKTSLAVRAAHQLADCFPDGQLYIDLRGYSPDQQPLSPVSALGTLLRALGLPDDRIPDDLVDRTALWRTTLIGKRVLILLDNAADAAVVRPLLPTDLGCLTLVTSRARLLDLDGAHWLCLEVMSPEESLTLVGEALDERVAAEPEAAAELARLCGHLPLALRIVTARLSNRPRWTLQYMVDRLHDETRRLDELSMGERSVAAALRLSYQALDENSRAAFRTLALHPGDIDVYVAGALLDTRTRQGEDILEFLLDVHLIEQPEIGRYIFHDLVSSFARGLHGGARAHADKAAVERVLGYYLTLTETACRILFPGRRHLATGIEESACDMPEVKSADQARAWFAREQNTLIPLVTLALQHGFDRHAVHLARNVVFHLNACGLLDEFEEMARIAVTAARRLGDDGLLGMSLANLGVACWEMGALTEGAEVAREGRDLAARVGDGGTEAHGDSTLGLYMSLLGRFPEALSHLERALAKERELGLRRAEAETLTILSTLYEQWGRYREAAEAAESAVELCRQLGQHENKLVALIDLGFARVGLGAYTEAEAAVDEARNLCGDAREPGIVALTLALSAEITYTLGAEEQALVYARRALALVESSASPLRSAKVRNTAGRVYYKSGKFRLAMELHTKAHELAARLDYRCEEAYARLGMALASEALGDVRAAAAHRAACEEMFAAMEVPPGIRRQ</sequence>
<keyword evidence="2" id="KW-0677">Repeat</keyword>
<evidence type="ECO:0000313" key="11">
    <source>
        <dbReference type="Proteomes" id="UP000265765"/>
    </source>
</evidence>
<dbReference type="Pfam" id="PF03704">
    <property type="entry name" value="BTAD"/>
    <property type="match status" value="1"/>
</dbReference>
<evidence type="ECO:0000256" key="1">
    <source>
        <dbReference type="ARBA" id="ARBA00005820"/>
    </source>
</evidence>
<dbReference type="InterPro" id="IPR002182">
    <property type="entry name" value="NB-ARC"/>
</dbReference>
<dbReference type="InterPro" id="IPR019734">
    <property type="entry name" value="TPR_rpt"/>
</dbReference>
<dbReference type="InterPro" id="IPR016032">
    <property type="entry name" value="Sig_transdc_resp-reg_C-effctor"/>
</dbReference>
<dbReference type="Gene3D" id="1.10.10.10">
    <property type="entry name" value="Winged helix-like DNA-binding domain superfamily/Winged helix DNA-binding domain"/>
    <property type="match status" value="2"/>
</dbReference>
<dbReference type="CDD" id="cd15831">
    <property type="entry name" value="BTAD"/>
    <property type="match status" value="1"/>
</dbReference>
<keyword evidence="6" id="KW-0804">Transcription</keyword>
<dbReference type="SUPFAM" id="SSF52540">
    <property type="entry name" value="P-loop containing nucleoside triphosphate hydrolases"/>
    <property type="match status" value="1"/>
</dbReference>
<dbReference type="PANTHER" id="PTHR35807">
    <property type="entry name" value="TRANSCRIPTIONAL REGULATOR REDD-RELATED"/>
    <property type="match status" value="1"/>
</dbReference>
<evidence type="ECO:0000256" key="6">
    <source>
        <dbReference type="ARBA" id="ARBA00023163"/>
    </source>
</evidence>
<dbReference type="GeneID" id="91284871"/>
<dbReference type="PANTHER" id="PTHR35807:SF1">
    <property type="entry name" value="TRANSCRIPTIONAL REGULATOR REDD"/>
    <property type="match status" value="1"/>
</dbReference>
<dbReference type="SMART" id="SM00028">
    <property type="entry name" value="TPR"/>
    <property type="match status" value="6"/>
</dbReference>
<protein>
    <submittedName>
        <fullName evidence="10">Regulatory protein AfsR</fullName>
    </submittedName>
</protein>
<dbReference type="SUPFAM" id="SSF46894">
    <property type="entry name" value="C-terminal effector domain of the bipartite response regulators"/>
    <property type="match status" value="1"/>
</dbReference>
<evidence type="ECO:0000259" key="9">
    <source>
        <dbReference type="PROSITE" id="PS51755"/>
    </source>
</evidence>
<dbReference type="PRINTS" id="PR00364">
    <property type="entry name" value="DISEASERSIST"/>
</dbReference>
<feature type="compositionally biased region" description="Pro residues" evidence="8">
    <location>
        <begin position="257"/>
        <end position="267"/>
    </location>
</feature>
<keyword evidence="4" id="KW-0805">Transcription regulation</keyword>
<dbReference type="InterPro" id="IPR027417">
    <property type="entry name" value="P-loop_NTPase"/>
</dbReference>
<evidence type="ECO:0000256" key="4">
    <source>
        <dbReference type="ARBA" id="ARBA00023015"/>
    </source>
</evidence>
<dbReference type="InterPro" id="IPR001867">
    <property type="entry name" value="OmpR/PhoB-type_DNA-bd"/>
</dbReference>
<dbReference type="EMBL" id="CP032427">
    <property type="protein sequence ID" value="AYC41741.1"/>
    <property type="molecule type" value="Genomic_DNA"/>
</dbReference>
<dbReference type="GO" id="GO:0003677">
    <property type="term" value="F:DNA binding"/>
    <property type="evidence" value="ECO:0007669"/>
    <property type="project" value="UniProtKB-UniRule"/>
</dbReference>
<dbReference type="KEGG" id="sge:DWG14_06032"/>
<dbReference type="Gene3D" id="3.40.50.300">
    <property type="entry name" value="P-loop containing nucleotide triphosphate hydrolases"/>
    <property type="match status" value="1"/>
</dbReference>
<comment type="similarity">
    <text evidence="1">Belongs to the AfsR/DnrI/RedD regulatory family.</text>
</comment>
<evidence type="ECO:0000256" key="2">
    <source>
        <dbReference type="ARBA" id="ARBA00022737"/>
    </source>
</evidence>
<dbReference type="PROSITE" id="PS51755">
    <property type="entry name" value="OMPR_PHOB"/>
    <property type="match status" value="1"/>
</dbReference>